<protein>
    <submittedName>
        <fullName evidence="1">Uncharacterized protein</fullName>
    </submittedName>
</protein>
<evidence type="ECO:0000313" key="1">
    <source>
        <dbReference type="EMBL" id="KAH1097254.1"/>
    </source>
</evidence>
<accession>A0A9D3VVW7</accession>
<proteinExistence type="predicted"/>
<dbReference type="EMBL" id="JAIQCV010000005">
    <property type="protein sequence ID" value="KAH1097254.1"/>
    <property type="molecule type" value="Genomic_DNA"/>
</dbReference>
<sequence>MSKDIINDKYEPDFPTFLRKFYVSLKDQVIKQGYNAVIIDIEVRGEDVSNSPNDICKLYNIPFYEKYFIDSIDLDKFQNINMEDVIKYLTQGQGSWNYKPNIELPTNFNKVNEEANLEKEGADQEYPKIEDEYKVAFQPQFPILNGFIIRSPTRHAPLTIGSSHQTHVKGKGKGKAPMEMMRALQRDEEED</sequence>
<comment type="caution">
    <text evidence="1">The sequence shown here is derived from an EMBL/GenBank/DDBJ whole genome shotgun (WGS) entry which is preliminary data.</text>
</comment>
<gene>
    <name evidence="1" type="ORF">J1N35_014175</name>
</gene>
<evidence type="ECO:0000313" key="2">
    <source>
        <dbReference type="Proteomes" id="UP000828251"/>
    </source>
</evidence>
<organism evidence="1 2">
    <name type="scientific">Gossypium stocksii</name>
    <dbReference type="NCBI Taxonomy" id="47602"/>
    <lineage>
        <taxon>Eukaryota</taxon>
        <taxon>Viridiplantae</taxon>
        <taxon>Streptophyta</taxon>
        <taxon>Embryophyta</taxon>
        <taxon>Tracheophyta</taxon>
        <taxon>Spermatophyta</taxon>
        <taxon>Magnoliopsida</taxon>
        <taxon>eudicotyledons</taxon>
        <taxon>Gunneridae</taxon>
        <taxon>Pentapetalae</taxon>
        <taxon>rosids</taxon>
        <taxon>malvids</taxon>
        <taxon>Malvales</taxon>
        <taxon>Malvaceae</taxon>
        <taxon>Malvoideae</taxon>
        <taxon>Gossypium</taxon>
    </lineage>
</organism>
<dbReference type="AlphaFoldDB" id="A0A9D3VVW7"/>
<dbReference type="Proteomes" id="UP000828251">
    <property type="component" value="Unassembled WGS sequence"/>
</dbReference>
<reference evidence="1 2" key="1">
    <citation type="journal article" date="2021" name="Plant Biotechnol. J.">
        <title>Multi-omics assisted identification of the key and species-specific regulatory components of drought-tolerant mechanisms in Gossypium stocksii.</title>
        <authorList>
            <person name="Yu D."/>
            <person name="Ke L."/>
            <person name="Zhang D."/>
            <person name="Wu Y."/>
            <person name="Sun Y."/>
            <person name="Mei J."/>
            <person name="Sun J."/>
            <person name="Sun Y."/>
        </authorList>
    </citation>
    <scope>NUCLEOTIDE SEQUENCE [LARGE SCALE GENOMIC DNA]</scope>
    <source>
        <strain evidence="2">cv. E1</strain>
        <tissue evidence="1">Leaf</tissue>
    </source>
</reference>
<name>A0A9D3VVW7_9ROSI</name>
<keyword evidence="2" id="KW-1185">Reference proteome</keyword>